<accession>A0A834X781</accession>
<dbReference type="AlphaFoldDB" id="A0A834X781"/>
<organism evidence="1 2">
    <name type="scientific">Senna tora</name>
    <dbReference type="NCBI Taxonomy" id="362788"/>
    <lineage>
        <taxon>Eukaryota</taxon>
        <taxon>Viridiplantae</taxon>
        <taxon>Streptophyta</taxon>
        <taxon>Embryophyta</taxon>
        <taxon>Tracheophyta</taxon>
        <taxon>Spermatophyta</taxon>
        <taxon>Magnoliopsida</taxon>
        <taxon>eudicotyledons</taxon>
        <taxon>Gunneridae</taxon>
        <taxon>Pentapetalae</taxon>
        <taxon>rosids</taxon>
        <taxon>fabids</taxon>
        <taxon>Fabales</taxon>
        <taxon>Fabaceae</taxon>
        <taxon>Caesalpinioideae</taxon>
        <taxon>Cassia clade</taxon>
        <taxon>Senna</taxon>
    </lineage>
</organism>
<name>A0A834X781_9FABA</name>
<evidence type="ECO:0000313" key="2">
    <source>
        <dbReference type="Proteomes" id="UP000634136"/>
    </source>
</evidence>
<reference evidence="1" key="1">
    <citation type="submission" date="2020-09" db="EMBL/GenBank/DDBJ databases">
        <title>Genome-Enabled Discovery of Anthraquinone Biosynthesis in Senna tora.</title>
        <authorList>
            <person name="Kang S.-H."/>
            <person name="Pandey R.P."/>
            <person name="Lee C.-M."/>
            <person name="Sim J.-S."/>
            <person name="Jeong J.-T."/>
            <person name="Choi B.-S."/>
            <person name="Jung M."/>
            <person name="Ginzburg D."/>
            <person name="Zhao K."/>
            <person name="Won S.Y."/>
            <person name="Oh T.-J."/>
            <person name="Yu Y."/>
            <person name="Kim N.-H."/>
            <person name="Lee O.R."/>
            <person name="Lee T.-H."/>
            <person name="Bashyal P."/>
            <person name="Kim T.-S."/>
            <person name="Lee W.-H."/>
            <person name="Kawkins C."/>
            <person name="Kim C.-K."/>
            <person name="Kim J.S."/>
            <person name="Ahn B.O."/>
            <person name="Rhee S.Y."/>
            <person name="Sohng J.K."/>
        </authorList>
    </citation>
    <scope>NUCLEOTIDE SEQUENCE</scope>
    <source>
        <tissue evidence="1">Leaf</tissue>
    </source>
</reference>
<dbReference type="EMBL" id="JAAIUW010000003">
    <property type="protein sequence ID" value="KAF7839601.1"/>
    <property type="molecule type" value="Genomic_DNA"/>
</dbReference>
<dbReference type="Proteomes" id="UP000634136">
    <property type="component" value="Unassembled WGS sequence"/>
</dbReference>
<sequence length="24" mass="2838">MTHNVRISIRRLYANERAKVGPKK</sequence>
<comment type="caution">
    <text evidence="1">The sequence shown here is derived from an EMBL/GenBank/DDBJ whole genome shotgun (WGS) entry which is preliminary data.</text>
</comment>
<proteinExistence type="predicted"/>
<protein>
    <submittedName>
        <fullName evidence="1">Uncharacterized protein</fullName>
    </submittedName>
</protein>
<evidence type="ECO:0000313" key="1">
    <source>
        <dbReference type="EMBL" id="KAF7839601.1"/>
    </source>
</evidence>
<gene>
    <name evidence="1" type="ORF">G2W53_008083</name>
</gene>
<keyword evidence="2" id="KW-1185">Reference proteome</keyword>